<organism evidence="4 5">
    <name type="scientific">Lacticaseibacillus paracasei subsp. tolerans Lpl14</name>
    <dbReference type="NCBI Taxonomy" id="1256229"/>
    <lineage>
        <taxon>Bacteria</taxon>
        <taxon>Bacillati</taxon>
        <taxon>Bacillota</taxon>
        <taxon>Bacilli</taxon>
        <taxon>Lactobacillales</taxon>
        <taxon>Lactobacillaceae</taxon>
        <taxon>Lacticaseibacillus</taxon>
    </lineage>
</organism>
<feature type="compositionally biased region" description="Polar residues" evidence="1">
    <location>
        <begin position="71"/>
        <end position="85"/>
    </location>
</feature>
<feature type="domain" description="Zinc-ribbon" evidence="3">
    <location>
        <begin position="5"/>
        <end position="26"/>
    </location>
</feature>
<keyword evidence="2" id="KW-1133">Transmembrane helix</keyword>
<name>A0A829GYU0_LACPA</name>
<keyword evidence="2" id="KW-0812">Transmembrane</keyword>
<evidence type="ECO:0000259" key="3">
    <source>
        <dbReference type="Pfam" id="PF13240"/>
    </source>
</evidence>
<dbReference type="Pfam" id="PF20214">
    <property type="entry name" value="DUF6574"/>
    <property type="match status" value="1"/>
</dbReference>
<feature type="compositionally biased region" description="Polar residues" evidence="1">
    <location>
        <begin position="38"/>
        <end position="56"/>
    </location>
</feature>
<evidence type="ECO:0000256" key="2">
    <source>
        <dbReference type="SAM" id="Phobius"/>
    </source>
</evidence>
<feature type="compositionally biased region" description="Low complexity" evidence="1">
    <location>
        <begin position="57"/>
        <end position="70"/>
    </location>
</feature>
<sequence>MFKICPNCGAHNTATAKFCTRCGTSLAGVVATAETAVQSAQPISENEASTANTAAVSEQSSAPSSLTSSSAQNQPVTPQQAQSQVTPPDNSQQPQNQVPPQPTGTQTQSQQTAQGPAPTAQPYQQADQTQQQAQTPPEEPNPTVEATKKYAGSYWRYLVDSIKHPATVTRPYHQYFGLTSLAITIVSLALTIALMTGSAVSSLPGAIASNVLMTFLKLVFLVAVLMIAVVAVYYLVVNGMLGDRRRSFLTFTTEYAFHCNWMVFFSVFTLLMQMLGMINIGSIFLIWLLLSLGSGLFVISGTYMLFTAQSTNRFDKIYAYLIVGILLVIVFLIIMTFGLSSILSGIGQGINDFGRSFNF</sequence>
<dbReference type="InterPro" id="IPR038587">
    <property type="entry name" value="Ribosomal_eL40_sf"/>
</dbReference>
<evidence type="ECO:0000313" key="4">
    <source>
        <dbReference type="EMBL" id="EPC66266.1"/>
    </source>
</evidence>
<feature type="transmembrane region" description="Helical" evidence="2">
    <location>
        <begin position="284"/>
        <end position="306"/>
    </location>
</feature>
<dbReference type="Gene3D" id="4.10.1060.50">
    <property type="match status" value="1"/>
</dbReference>
<dbReference type="Proteomes" id="UP000014285">
    <property type="component" value="Unassembled WGS sequence"/>
</dbReference>
<dbReference type="InterPro" id="IPR026870">
    <property type="entry name" value="Zinc_ribbon_dom"/>
</dbReference>
<feature type="region of interest" description="Disordered" evidence="1">
    <location>
        <begin position="38"/>
        <end position="144"/>
    </location>
</feature>
<dbReference type="InterPro" id="IPR046481">
    <property type="entry name" value="DUF6574"/>
</dbReference>
<feature type="transmembrane region" description="Helical" evidence="2">
    <location>
        <begin position="175"/>
        <end position="195"/>
    </location>
</feature>
<dbReference type="Pfam" id="PF13240">
    <property type="entry name" value="Zn_Ribbon_1"/>
    <property type="match status" value="1"/>
</dbReference>
<evidence type="ECO:0000313" key="5">
    <source>
        <dbReference type="Proteomes" id="UP000014285"/>
    </source>
</evidence>
<feature type="compositionally biased region" description="Low complexity" evidence="1">
    <location>
        <begin position="86"/>
        <end position="96"/>
    </location>
</feature>
<keyword evidence="2" id="KW-0472">Membrane</keyword>
<protein>
    <recommendedName>
        <fullName evidence="3">Zinc-ribbon domain-containing protein</fullName>
    </recommendedName>
</protein>
<evidence type="ECO:0000256" key="1">
    <source>
        <dbReference type="SAM" id="MobiDB-lite"/>
    </source>
</evidence>
<proteinExistence type="predicted"/>
<accession>A0A829GYU0</accession>
<feature type="compositionally biased region" description="Low complexity" evidence="1">
    <location>
        <begin position="103"/>
        <end position="136"/>
    </location>
</feature>
<comment type="caution">
    <text evidence="4">The sequence shown here is derived from an EMBL/GenBank/DDBJ whole genome shotgun (WGS) entry which is preliminary data.</text>
</comment>
<feature type="transmembrane region" description="Helical" evidence="2">
    <location>
        <begin position="215"/>
        <end position="236"/>
    </location>
</feature>
<feature type="transmembrane region" description="Helical" evidence="2">
    <location>
        <begin position="257"/>
        <end position="278"/>
    </location>
</feature>
<gene>
    <name evidence="4" type="ORF">Lpl14_04060</name>
</gene>
<feature type="transmembrane region" description="Helical" evidence="2">
    <location>
        <begin position="318"/>
        <end position="343"/>
    </location>
</feature>
<dbReference type="EMBL" id="ANKB01000009">
    <property type="protein sequence ID" value="EPC66266.1"/>
    <property type="molecule type" value="Genomic_DNA"/>
</dbReference>
<reference evidence="4 5" key="1">
    <citation type="journal article" date="2013" name="PLoS ONE">
        <title>Lactobacillus paracasei comparative genomics: towards species pan-genome definition and exploitation of diversity.</title>
        <authorList>
            <person name="Smokvina T."/>
            <person name="Wels M."/>
            <person name="Polka J."/>
            <person name="Chervaux C."/>
            <person name="Brisse S."/>
            <person name="Boekhorst J."/>
            <person name="van Hylckama Vlieg J.E."/>
            <person name="Siezen R.J."/>
        </authorList>
    </citation>
    <scope>NUCLEOTIDE SEQUENCE [LARGE SCALE GENOMIC DNA]</scope>
    <source>
        <strain evidence="4 5">Lpl14</strain>
    </source>
</reference>
<dbReference type="RefSeq" id="WP_016372867.1">
    <property type="nucleotide sequence ID" value="NZ_ANKB01000009.1"/>
</dbReference>
<dbReference type="AlphaFoldDB" id="A0A829GYU0"/>